<keyword evidence="9" id="KW-1015">Disulfide bond</keyword>
<dbReference type="Gene3D" id="1.10.1450.10">
    <property type="entry name" value="Tetraspanin"/>
    <property type="match status" value="1"/>
</dbReference>
<dbReference type="SUPFAM" id="SSF48652">
    <property type="entry name" value="Tetraspanin"/>
    <property type="match status" value="1"/>
</dbReference>
<dbReference type="PANTHER" id="PTHR19282">
    <property type="entry name" value="TETRASPANIN"/>
    <property type="match status" value="1"/>
</dbReference>
<feature type="disulfide bond" evidence="9">
    <location>
        <begin position="93"/>
        <end position="127"/>
    </location>
</feature>
<gene>
    <name evidence="11" type="ORF">HF521_012754</name>
</gene>
<organism evidence="11 12">
    <name type="scientific">Silurus meridionalis</name>
    <name type="common">Southern catfish</name>
    <name type="synonym">Silurus soldatovi meridionalis</name>
    <dbReference type="NCBI Taxonomy" id="175797"/>
    <lineage>
        <taxon>Eukaryota</taxon>
        <taxon>Metazoa</taxon>
        <taxon>Chordata</taxon>
        <taxon>Craniata</taxon>
        <taxon>Vertebrata</taxon>
        <taxon>Euteleostomi</taxon>
        <taxon>Actinopterygii</taxon>
        <taxon>Neopterygii</taxon>
        <taxon>Teleostei</taxon>
        <taxon>Ostariophysi</taxon>
        <taxon>Siluriformes</taxon>
        <taxon>Siluridae</taxon>
        <taxon>Silurus</taxon>
    </lineage>
</organism>
<comment type="similarity">
    <text evidence="2 10">Belongs to the tetraspanin (TM4SF) family.</text>
</comment>
<dbReference type="AlphaFoldDB" id="A0A8T0ADI2"/>
<comment type="subunit">
    <text evidence="7">Interacts with SLC19A2. Interacts with NTRK1/TRKA.</text>
</comment>
<dbReference type="InterPro" id="IPR018499">
    <property type="entry name" value="Tetraspanin/Peripherin"/>
</dbReference>
<name>A0A8T0ADI2_SILME</name>
<evidence type="ECO:0000256" key="5">
    <source>
        <dbReference type="ARBA" id="ARBA00023136"/>
    </source>
</evidence>
<feature type="transmembrane region" description="Helical" evidence="10">
    <location>
        <begin position="152"/>
        <end position="173"/>
    </location>
</feature>
<dbReference type="PRINTS" id="PR00259">
    <property type="entry name" value="TMFOUR"/>
</dbReference>
<evidence type="ECO:0000256" key="10">
    <source>
        <dbReference type="RuleBase" id="RU361218"/>
    </source>
</evidence>
<evidence type="ECO:0000256" key="7">
    <source>
        <dbReference type="ARBA" id="ARBA00046464"/>
    </source>
</evidence>
<comment type="caution">
    <text evidence="11">The sequence shown here is derived from an EMBL/GenBank/DDBJ whole genome shotgun (WGS) entry which is preliminary data.</text>
</comment>
<evidence type="ECO:0000256" key="9">
    <source>
        <dbReference type="PIRSR" id="PIRSR002419-1"/>
    </source>
</evidence>
<accession>A0A8T0ADI2</accession>
<comment type="caution">
    <text evidence="10">Lacks conserved residue(s) required for the propagation of feature annotation.</text>
</comment>
<proteinExistence type="inferred from homology"/>
<dbReference type="Proteomes" id="UP000606274">
    <property type="component" value="Unassembled WGS sequence"/>
</dbReference>
<keyword evidence="12" id="KW-1185">Reference proteome</keyword>
<reference evidence="11" key="1">
    <citation type="submission" date="2020-08" db="EMBL/GenBank/DDBJ databases">
        <title>Chromosome-level assembly of Southern catfish (Silurus meridionalis) provides insights into visual adaptation to the nocturnal and benthic lifestyles.</title>
        <authorList>
            <person name="Zhang Y."/>
            <person name="Wang D."/>
            <person name="Peng Z."/>
        </authorList>
    </citation>
    <scope>NUCLEOTIDE SEQUENCE</scope>
    <source>
        <strain evidence="11">SWU-2019-XX</strain>
        <tissue evidence="11">Muscle</tissue>
    </source>
</reference>
<evidence type="ECO:0000256" key="4">
    <source>
        <dbReference type="ARBA" id="ARBA00022989"/>
    </source>
</evidence>
<protein>
    <recommendedName>
        <fullName evidence="10">Tetraspanin</fullName>
    </recommendedName>
</protein>
<dbReference type="GO" id="GO:0005886">
    <property type="term" value="C:plasma membrane"/>
    <property type="evidence" value="ECO:0007669"/>
    <property type="project" value="TreeGrafter"/>
</dbReference>
<dbReference type="PIRSF" id="PIRSF002419">
    <property type="entry name" value="Tetraspanin"/>
    <property type="match status" value="1"/>
</dbReference>
<keyword evidence="6" id="KW-0325">Glycoprotein</keyword>
<comment type="subcellular location">
    <subcellularLocation>
        <location evidence="1">Endomembrane system</location>
        <topology evidence="1">Multi-pass membrane protein</topology>
    </subcellularLocation>
    <subcellularLocation>
        <location evidence="10">Membrane</location>
        <topology evidence="10">Multi-pass membrane protein</topology>
    </subcellularLocation>
</comment>
<evidence type="ECO:0000313" key="12">
    <source>
        <dbReference type="Proteomes" id="UP000606274"/>
    </source>
</evidence>
<comment type="function">
    <text evidence="8">Structural component of specialized membrane microdomains known as tetraspanin-enriched microdomains (TERMs), which act as platforms for receptor clustering and signaling. Participates thereby in diverse biological functions such as cell signal transduction, adhesion, migration and protein trafficking. Regulates neuronal differentiation in response to NGF by facilitating NGF-mediated activation of NTRK1/TRKA receptor tyrosine kinase and subsequent downstream signaling pathways. Plays a role in the inhibition of TNFalpha-induced apoptosis. Mechanistically, inhibits the NF-kappa-B signaling pathway by blocking phosphorylation of CHUK. Also promotes the stability of the thiamine transporter 1/SLC19A2 in intestinal epithelial cells leading to an increase of thiamine uptake process.</text>
</comment>
<dbReference type="PANTHER" id="PTHR19282:SF216">
    <property type="entry name" value="TETRASPANIN-1"/>
    <property type="match status" value="1"/>
</dbReference>
<sequence>MIAVGGVIAFMGFLGCCGACCENKCLLKIFFNIIFIVFVVEVIAAVLLLLDRPGAENFLEKISNKVAKSIKDTYGQNDIITRAWNETMTLMECCGLNNYTDFTDSEFVRKTSLYPNFCCPDKQSQGCKLNSAKSAGVTGCFKAVVKWVASKATLLGGMAVSVAVIQVAVIIASRKLSNS</sequence>
<dbReference type="EMBL" id="JABFDY010000024">
    <property type="protein sequence ID" value="KAF7689401.1"/>
    <property type="molecule type" value="Genomic_DNA"/>
</dbReference>
<dbReference type="CDD" id="cd03156">
    <property type="entry name" value="uroplakin_I_like_LEL"/>
    <property type="match status" value="1"/>
</dbReference>
<dbReference type="InterPro" id="IPR000301">
    <property type="entry name" value="Tetraspanin_animals"/>
</dbReference>
<dbReference type="Pfam" id="PF00335">
    <property type="entry name" value="Tetraspanin"/>
    <property type="match status" value="1"/>
</dbReference>
<keyword evidence="3 10" id="KW-0812">Transmembrane</keyword>
<evidence type="ECO:0000256" key="6">
    <source>
        <dbReference type="ARBA" id="ARBA00023180"/>
    </source>
</evidence>
<keyword evidence="5 10" id="KW-0472">Membrane</keyword>
<dbReference type="InterPro" id="IPR008952">
    <property type="entry name" value="Tetraspanin_EC2_sf"/>
</dbReference>
<evidence type="ECO:0000313" key="11">
    <source>
        <dbReference type="EMBL" id="KAF7689401.1"/>
    </source>
</evidence>
<evidence type="ECO:0000256" key="1">
    <source>
        <dbReference type="ARBA" id="ARBA00004127"/>
    </source>
</evidence>
<evidence type="ECO:0000256" key="8">
    <source>
        <dbReference type="ARBA" id="ARBA00054958"/>
    </source>
</evidence>
<evidence type="ECO:0000256" key="3">
    <source>
        <dbReference type="ARBA" id="ARBA00022692"/>
    </source>
</evidence>
<dbReference type="GO" id="GO:0012505">
    <property type="term" value="C:endomembrane system"/>
    <property type="evidence" value="ECO:0007669"/>
    <property type="project" value="UniProtKB-SubCell"/>
</dbReference>
<feature type="transmembrane region" description="Helical" evidence="10">
    <location>
        <begin position="29"/>
        <end position="50"/>
    </location>
</feature>
<evidence type="ECO:0000256" key="2">
    <source>
        <dbReference type="ARBA" id="ARBA00006840"/>
    </source>
</evidence>
<keyword evidence="4 10" id="KW-1133">Transmembrane helix</keyword>